<name>A0ABN7VTP4_GIGMA</name>
<evidence type="ECO:0000313" key="2">
    <source>
        <dbReference type="Proteomes" id="UP000789901"/>
    </source>
</evidence>
<protein>
    <submittedName>
        <fullName evidence="1">37374_t:CDS:1</fullName>
    </submittedName>
</protein>
<sequence length="42" mass="4682">DVSAKRSSYKFSLENSCSSPDLTSLRLNVWQIIGLSSYKAET</sequence>
<accession>A0ABN7VTP4</accession>
<evidence type="ECO:0000313" key="1">
    <source>
        <dbReference type="EMBL" id="CAG8798348.1"/>
    </source>
</evidence>
<proteinExistence type="predicted"/>
<feature type="non-terminal residue" evidence="1">
    <location>
        <position position="1"/>
    </location>
</feature>
<dbReference type="EMBL" id="CAJVQB010021937">
    <property type="protein sequence ID" value="CAG8798348.1"/>
    <property type="molecule type" value="Genomic_DNA"/>
</dbReference>
<dbReference type="Proteomes" id="UP000789901">
    <property type="component" value="Unassembled WGS sequence"/>
</dbReference>
<keyword evidence="2" id="KW-1185">Reference proteome</keyword>
<reference evidence="1 2" key="1">
    <citation type="submission" date="2021-06" db="EMBL/GenBank/DDBJ databases">
        <authorList>
            <person name="Kallberg Y."/>
            <person name="Tangrot J."/>
            <person name="Rosling A."/>
        </authorList>
    </citation>
    <scope>NUCLEOTIDE SEQUENCE [LARGE SCALE GENOMIC DNA]</scope>
    <source>
        <strain evidence="1 2">120-4 pot B 10/14</strain>
    </source>
</reference>
<comment type="caution">
    <text evidence="1">The sequence shown here is derived from an EMBL/GenBank/DDBJ whole genome shotgun (WGS) entry which is preliminary data.</text>
</comment>
<organism evidence="1 2">
    <name type="scientific">Gigaspora margarita</name>
    <dbReference type="NCBI Taxonomy" id="4874"/>
    <lineage>
        <taxon>Eukaryota</taxon>
        <taxon>Fungi</taxon>
        <taxon>Fungi incertae sedis</taxon>
        <taxon>Mucoromycota</taxon>
        <taxon>Glomeromycotina</taxon>
        <taxon>Glomeromycetes</taxon>
        <taxon>Diversisporales</taxon>
        <taxon>Gigasporaceae</taxon>
        <taxon>Gigaspora</taxon>
    </lineage>
</organism>
<gene>
    <name evidence="1" type="ORF">GMARGA_LOCUS22581</name>
</gene>